<dbReference type="HOGENOM" id="CLU_098072_0_0_1"/>
<dbReference type="OMA" id="MWLNDIL"/>
<reference evidence="3 4" key="1">
    <citation type="journal article" date="2011" name="Science">
        <title>The ecoresponsive genome of Daphnia pulex.</title>
        <authorList>
            <person name="Colbourne J.K."/>
            <person name="Pfrender M.E."/>
            <person name="Gilbert D."/>
            <person name="Thomas W.K."/>
            <person name="Tucker A."/>
            <person name="Oakley T.H."/>
            <person name="Tokishita S."/>
            <person name="Aerts A."/>
            <person name="Arnold G.J."/>
            <person name="Basu M.K."/>
            <person name="Bauer D.J."/>
            <person name="Caceres C.E."/>
            <person name="Carmel L."/>
            <person name="Casola C."/>
            <person name="Choi J.H."/>
            <person name="Detter J.C."/>
            <person name="Dong Q."/>
            <person name="Dusheyko S."/>
            <person name="Eads B.D."/>
            <person name="Frohlich T."/>
            <person name="Geiler-Samerotte K.A."/>
            <person name="Gerlach D."/>
            <person name="Hatcher P."/>
            <person name="Jogdeo S."/>
            <person name="Krijgsveld J."/>
            <person name="Kriventseva E.V."/>
            <person name="Kultz D."/>
            <person name="Laforsch C."/>
            <person name="Lindquist E."/>
            <person name="Lopez J."/>
            <person name="Manak J.R."/>
            <person name="Muller J."/>
            <person name="Pangilinan J."/>
            <person name="Patwardhan R.P."/>
            <person name="Pitluck S."/>
            <person name="Pritham E.J."/>
            <person name="Rechtsteiner A."/>
            <person name="Rho M."/>
            <person name="Rogozin I.B."/>
            <person name="Sakarya O."/>
            <person name="Salamov A."/>
            <person name="Schaack S."/>
            <person name="Shapiro H."/>
            <person name="Shiga Y."/>
            <person name="Skalitzky C."/>
            <person name="Smith Z."/>
            <person name="Souvorov A."/>
            <person name="Sung W."/>
            <person name="Tang Z."/>
            <person name="Tsuchiya D."/>
            <person name="Tu H."/>
            <person name="Vos H."/>
            <person name="Wang M."/>
            <person name="Wolf Y.I."/>
            <person name="Yamagata H."/>
            <person name="Yamada T."/>
            <person name="Ye Y."/>
            <person name="Shaw J.R."/>
            <person name="Andrews J."/>
            <person name="Crease T.J."/>
            <person name="Tang H."/>
            <person name="Lucas S.M."/>
            <person name="Robertson H.M."/>
            <person name="Bork P."/>
            <person name="Koonin E.V."/>
            <person name="Zdobnov E.M."/>
            <person name="Grigoriev I.V."/>
            <person name="Lynch M."/>
            <person name="Boore J.L."/>
        </authorList>
    </citation>
    <scope>NUCLEOTIDE SEQUENCE [LARGE SCALE GENOMIC DNA]</scope>
</reference>
<sequence length="248" mass="27884">MWLNDILISHTPKTLFLVILGDGDCSNNQWIIPYLSSNGGSIDAVFIVRDKLITDESEIFQWPLGVATHRDFPLFFPDEIDILSQRPFVCNFFGTANTKGAAILRLFKELNLESLCYLKMSNTTEFYGDYIQAVSDSDLTLCPASELGSSAESYCIYEAFSLGSVPVVEEDVVDNCGGDPLRLLKQHNAPFILVESLDDDLGDVIANESRLNLQEKIARRATVVNWYANFRHHMASQFTRVLKAHINH</sequence>
<dbReference type="Pfam" id="PF24785">
    <property type="entry name" value="RXYLT1_C"/>
    <property type="match status" value="1"/>
</dbReference>
<feature type="domain" description="RXYLT1 N-terminal" evidence="2">
    <location>
        <begin position="1"/>
        <end position="63"/>
    </location>
</feature>
<accession>E9GC13</accession>
<dbReference type="PhylomeDB" id="E9GC13"/>
<dbReference type="STRING" id="6669.E9GC13"/>
<dbReference type="PANTHER" id="PTHR15576">
    <property type="entry name" value="RIBITOL-5-PHOSPHATE XYLOSYLTRANSFERASE 1"/>
    <property type="match status" value="1"/>
</dbReference>
<dbReference type="PANTHER" id="PTHR15576:SF1">
    <property type="entry name" value="RIBITOL-5-PHOSPHATE XYLOSYLTRANSFERASE 1"/>
    <property type="match status" value="1"/>
</dbReference>
<dbReference type="Pfam" id="PF24786">
    <property type="entry name" value="RXYLT1_N"/>
    <property type="match status" value="1"/>
</dbReference>
<organism evidence="3 4">
    <name type="scientific">Daphnia pulex</name>
    <name type="common">Water flea</name>
    <dbReference type="NCBI Taxonomy" id="6669"/>
    <lineage>
        <taxon>Eukaryota</taxon>
        <taxon>Metazoa</taxon>
        <taxon>Ecdysozoa</taxon>
        <taxon>Arthropoda</taxon>
        <taxon>Crustacea</taxon>
        <taxon>Branchiopoda</taxon>
        <taxon>Diplostraca</taxon>
        <taxon>Cladocera</taxon>
        <taxon>Anomopoda</taxon>
        <taxon>Daphniidae</taxon>
        <taxon>Daphnia</taxon>
    </lineage>
</organism>
<evidence type="ECO:0008006" key="5">
    <source>
        <dbReference type="Google" id="ProtNLM"/>
    </source>
</evidence>
<dbReference type="AlphaFoldDB" id="E9GC13"/>
<name>E9GC13_DAPPU</name>
<evidence type="ECO:0000313" key="4">
    <source>
        <dbReference type="Proteomes" id="UP000000305"/>
    </source>
</evidence>
<dbReference type="InterPro" id="IPR057538">
    <property type="entry name" value="RXYLT1_C"/>
</dbReference>
<dbReference type="GO" id="GO:0120053">
    <property type="term" value="F:ribitol beta-1,4-xylosyltransferase activity"/>
    <property type="evidence" value="ECO:0007669"/>
    <property type="project" value="InterPro"/>
</dbReference>
<dbReference type="eggNOG" id="ENOG502QT2E">
    <property type="taxonomic scope" value="Eukaryota"/>
</dbReference>
<evidence type="ECO:0000259" key="2">
    <source>
        <dbReference type="Pfam" id="PF24786"/>
    </source>
</evidence>
<gene>
    <name evidence="3" type="ORF">DAPPUDRAFT_48489</name>
</gene>
<dbReference type="KEGG" id="dpx:DAPPUDRAFT_48489"/>
<evidence type="ECO:0000259" key="1">
    <source>
        <dbReference type="Pfam" id="PF24785"/>
    </source>
</evidence>
<dbReference type="GO" id="GO:0035269">
    <property type="term" value="P:protein O-linked glycosylation via mannose"/>
    <property type="evidence" value="ECO:0007669"/>
    <property type="project" value="InterPro"/>
</dbReference>
<dbReference type="InterPro" id="IPR057539">
    <property type="entry name" value="RXYLT1_N"/>
</dbReference>
<dbReference type="EMBL" id="GL732538">
    <property type="protein sequence ID" value="EFX83062.1"/>
    <property type="molecule type" value="Genomic_DNA"/>
</dbReference>
<keyword evidence="4" id="KW-1185">Reference proteome</keyword>
<dbReference type="InParanoid" id="E9GC13"/>
<dbReference type="InterPro" id="IPR055286">
    <property type="entry name" value="RXYLT1-like"/>
</dbReference>
<evidence type="ECO:0000313" key="3">
    <source>
        <dbReference type="EMBL" id="EFX83062.1"/>
    </source>
</evidence>
<dbReference type="OrthoDB" id="8560686at2759"/>
<proteinExistence type="predicted"/>
<feature type="domain" description="RXYLT1 C-terminal" evidence="1">
    <location>
        <begin position="69"/>
        <end position="244"/>
    </location>
</feature>
<dbReference type="Proteomes" id="UP000000305">
    <property type="component" value="Unassembled WGS sequence"/>
</dbReference>
<protein>
    <recommendedName>
        <fullName evidence="5">Exostosin GT47 domain-containing protein</fullName>
    </recommendedName>
</protein>